<dbReference type="PROSITE" id="PS51892">
    <property type="entry name" value="SUBTILASE"/>
    <property type="match status" value="1"/>
</dbReference>
<dbReference type="FunFam" id="3.40.50.200:FF:000007">
    <property type="entry name" value="Subtilisin-like serine protease"/>
    <property type="match status" value="1"/>
</dbReference>
<dbReference type="PRINTS" id="PR00723">
    <property type="entry name" value="SUBTILISIN"/>
</dbReference>
<protein>
    <submittedName>
        <fullName evidence="9">Cuticle-degrading protease</fullName>
    </submittedName>
</protein>
<dbReference type="GO" id="GO:0005615">
    <property type="term" value="C:extracellular space"/>
    <property type="evidence" value="ECO:0007669"/>
    <property type="project" value="TreeGrafter"/>
</dbReference>
<dbReference type="InterPro" id="IPR010259">
    <property type="entry name" value="S8pro/Inhibitor_I9"/>
</dbReference>
<feature type="signal peptide" evidence="6">
    <location>
        <begin position="1"/>
        <end position="19"/>
    </location>
</feature>
<evidence type="ECO:0000256" key="1">
    <source>
        <dbReference type="ARBA" id="ARBA00011073"/>
    </source>
</evidence>
<evidence type="ECO:0000259" key="7">
    <source>
        <dbReference type="Pfam" id="PF00082"/>
    </source>
</evidence>
<keyword evidence="6" id="KW-0732">Signal</keyword>
<dbReference type="GO" id="GO:0006508">
    <property type="term" value="P:proteolysis"/>
    <property type="evidence" value="ECO:0007669"/>
    <property type="project" value="UniProtKB-KW"/>
</dbReference>
<dbReference type="PANTHER" id="PTHR43806">
    <property type="entry name" value="PEPTIDASE S8"/>
    <property type="match status" value="1"/>
</dbReference>
<feature type="domain" description="Peptidase S8/S53" evidence="7">
    <location>
        <begin position="155"/>
        <end position="371"/>
    </location>
</feature>
<dbReference type="InterPro" id="IPR034193">
    <property type="entry name" value="PCSK9_ProteinaseK-like"/>
</dbReference>
<dbReference type="InterPro" id="IPR023828">
    <property type="entry name" value="Peptidase_S8_Ser-AS"/>
</dbReference>
<comment type="similarity">
    <text evidence="1 5">Belongs to the peptidase S8 family.</text>
</comment>
<dbReference type="PANTHER" id="PTHR43806:SF11">
    <property type="entry name" value="CEREVISIN-RELATED"/>
    <property type="match status" value="1"/>
</dbReference>
<keyword evidence="4 5" id="KW-0720">Serine protease</keyword>
<dbReference type="PROSITE" id="PS00137">
    <property type="entry name" value="SUBTILASE_HIS"/>
    <property type="match status" value="1"/>
</dbReference>
<dbReference type="Gene3D" id="3.30.70.80">
    <property type="entry name" value="Peptidase S8 propeptide/proteinase inhibitor I9"/>
    <property type="match status" value="1"/>
</dbReference>
<feature type="active site" description="Charge relay system" evidence="5">
    <location>
        <position position="155"/>
    </location>
</feature>
<evidence type="ECO:0000259" key="8">
    <source>
        <dbReference type="Pfam" id="PF05922"/>
    </source>
</evidence>
<evidence type="ECO:0000256" key="2">
    <source>
        <dbReference type="ARBA" id="ARBA00022670"/>
    </source>
</evidence>
<reference evidence="9" key="1">
    <citation type="submission" date="2018-04" db="EMBL/GenBank/DDBJ databases">
        <title>Whole genome sequencing of Hypsizygus marmoreus.</title>
        <authorList>
            <person name="Choi I.-G."/>
            <person name="Min B."/>
            <person name="Kim J.-G."/>
            <person name="Kim S."/>
            <person name="Oh Y.-L."/>
            <person name="Kong W.-S."/>
            <person name="Park H."/>
            <person name="Jeong J."/>
            <person name="Song E.-S."/>
        </authorList>
    </citation>
    <scope>NUCLEOTIDE SEQUENCE [LARGE SCALE GENOMIC DNA]</scope>
    <source>
        <strain evidence="9">51987-8</strain>
    </source>
</reference>
<evidence type="ECO:0000256" key="5">
    <source>
        <dbReference type="PROSITE-ProRule" id="PRU01240"/>
    </source>
</evidence>
<dbReference type="SUPFAM" id="SSF54897">
    <property type="entry name" value="Protease propeptides/inhibitors"/>
    <property type="match status" value="1"/>
</dbReference>
<evidence type="ECO:0000256" key="3">
    <source>
        <dbReference type="ARBA" id="ARBA00022801"/>
    </source>
</evidence>
<dbReference type="STRING" id="39966.A0A369JNB4"/>
<sequence length="394" mass="39624">MRFFTAVLAAVLLAVPALASPTPLHAVQQFSGSTSGRYIVKLKEGVSKDTVLSGLRLKAALKLTHEWKLLNGFAGEFDADTLNALRASADVEYISEDGIMHTMVTQTNAPWGLARLSSSSRLSNQDTSALTYSYTYDAAAGSGVDIFIVGLSPTDTGVFTTHSQFGGRARWGATFGGYASADGNGHGTHCAGTAAGSQFGVAKSANIVAVKVLSDGGSGSVADIVSGLNFVASSAASSGRPTIVSMSLGGGASTALDNAVTSLTNAGIHVAVAAGNSNTNAASTSPARAPSAVTVGASTIADARASFSNYGAVVDVFAPGQNVISSWIGSTTATNNISGTSMATPHVAGLIAYLISTRGNTSPAAMSTLLKSLSLKGVLSGIPSGTLNDLVHNA</sequence>
<dbReference type="InterPro" id="IPR022398">
    <property type="entry name" value="Peptidase_S8_His-AS"/>
</dbReference>
<dbReference type="SUPFAM" id="SSF52743">
    <property type="entry name" value="Subtilisin-like"/>
    <property type="match status" value="1"/>
</dbReference>
<dbReference type="Proteomes" id="UP000076154">
    <property type="component" value="Unassembled WGS sequence"/>
</dbReference>
<feature type="domain" description="Inhibitor I9" evidence="8">
    <location>
        <begin position="60"/>
        <end position="103"/>
    </location>
</feature>
<feature type="chain" id="PRO_5016835452" evidence="6">
    <location>
        <begin position="20"/>
        <end position="394"/>
    </location>
</feature>
<dbReference type="InterPro" id="IPR036852">
    <property type="entry name" value="Peptidase_S8/S53_dom_sf"/>
</dbReference>
<dbReference type="PROSITE" id="PS00138">
    <property type="entry name" value="SUBTILASE_SER"/>
    <property type="match status" value="1"/>
</dbReference>
<dbReference type="GO" id="GO:0004252">
    <property type="term" value="F:serine-type endopeptidase activity"/>
    <property type="evidence" value="ECO:0007669"/>
    <property type="project" value="UniProtKB-UniRule"/>
</dbReference>
<keyword evidence="3 5" id="KW-0378">Hydrolase</keyword>
<evidence type="ECO:0000256" key="6">
    <source>
        <dbReference type="SAM" id="SignalP"/>
    </source>
</evidence>
<keyword evidence="10" id="KW-1185">Reference proteome</keyword>
<organism evidence="9 10">
    <name type="scientific">Hypsizygus marmoreus</name>
    <name type="common">White beech mushroom</name>
    <name type="synonym">Agaricus marmoreus</name>
    <dbReference type="NCBI Taxonomy" id="39966"/>
    <lineage>
        <taxon>Eukaryota</taxon>
        <taxon>Fungi</taxon>
        <taxon>Dikarya</taxon>
        <taxon>Basidiomycota</taxon>
        <taxon>Agaricomycotina</taxon>
        <taxon>Agaricomycetes</taxon>
        <taxon>Agaricomycetidae</taxon>
        <taxon>Agaricales</taxon>
        <taxon>Tricholomatineae</taxon>
        <taxon>Lyophyllaceae</taxon>
        <taxon>Hypsizygus</taxon>
    </lineage>
</organism>
<name>A0A369JNB4_HYPMA</name>
<dbReference type="InParanoid" id="A0A369JNB4"/>
<gene>
    <name evidence="9" type="primary">PR1_0</name>
    <name evidence="9" type="ORF">Hypma_010990</name>
</gene>
<evidence type="ECO:0000313" key="9">
    <source>
        <dbReference type="EMBL" id="RDB21875.1"/>
    </source>
</evidence>
<feature type="active site" description="Charge relay system" evidence="5">
    <location>
        <position position="341"/>
    </location>
</feature>
<dbReference type="InterPro" id="IPR037045">
    <property type="entry name" value="S8pro/Inhibitor_I9_sf"/>
</dbReference>
<dbReference type="InterPro" id="IPR015500">
    <property type="entry name" value="Peptidase_S8_subtilisin-rel"/>
</dbReference>
<dbReference type="CDD" id="cd04077">
    <property type="entry name" value="Peptidases_S8_PCSK9_ProteinaseK_like"/>
    <property type="match status" value="1"/>
</dbReference>
<feature type="active site" description="Charge relay system" evidence="5">
    <location>
        <position position="186"/>
    </location>
</feature>
<dbReference type="Pfam" id="PF05922">
    <property type="entry name" value="Inhibitor_I9"/>
    <property type="match status" value="1"/>
</dbReference>
<dbReference type="Gene3D" id="3.40.50.200">
    <property type="entry name" value="Peptidase S8/S53 domain"/>
    <property type="match status" value="1"/>
</dbReference>
<dbReference type="AlphaFoldDB" id="A0A369JNB4"/>
<dbReference type="InterPro" id="IPR000209">
    <property type="entry name" value="Peptidase_S8/S53_dom"/>
</dbReference>
<comment type="caution">
    <text evidence="9">The sequence shown here is derived from an EMBL/GenBank/DDBJ whole genome shotgun (WGS) entry which is preliminary data.</text>
</comment>
<dbReference type="InterPro" id="IPR050131">
    <property type="entry name" value="Peptidase_S8_subtilisin-like"/>
</dbReference>
<evidence type="ECO:0000256" key="4">
    <source>
        <dbReference type="ARBA" id="ARBA00022825"/>
    </source>
</evidence>
<dbReference type="OrthoDB" id="19448at2759"/>
<evidence type="ECO:0000313" key="10">
    <source>
        <dbReference type="Proteomes" id="UP000076154"/>
    </source>
</evidence>
<keyword evidence="2 5" id="KW-0645">Protease</keyword>
<dbReference type="EMBL" id="LUEZ02000053">
    <property type="protein sequence ID" value="RDB21875.1"/>
    <property type="molecule type" value="Genomic_DNA"/>
</dbReference>
<accession>A0A369JNB4</accession>
<dbReference type="Pfam" id="PF00082">
    <property type="entry name" value="Peptidase_S8"/>
    <property type="match status" value="1"/>
</dbReference>
<proteinExistence type="inferred from homology"/>